<evidence type="ECO:0000256" key="2">
    <source>
        <dbReference type="ARBA" id="ARBA00009695"/>
    </source>
</evidence>
<keyword evidence="10" id="KW-1185">Reference proteome</keyword>
<sequence>MGFGDRPERPKPDAYQKALELLVRREHSRRDLKRKLGLRGADPEEAEAAIEKLAGLGYQDDLRFATAFARDRAHSGYGPVRIRQELAGHGLPAEAVLQALDACETDWAASARALIDKRFRPVDLADPARRRKAVDFLLRRGFDQGGAYGAVRGRAEEPDDPDGF</sequence>
<dbReference type="GO" id="GO:0005737">
    <property type="term" value="C:cytoplasm"/>
    <property type="evidence" value="ECO:0007669"/>
    <property type="project" value="UniProtKB-SubCell"/>
</dbReference>
<dbReference type="PANTHER" id="PTHR33602">
    <property type="entry name" value="REGULATORY PROTEIN RECX FAMILY PROTEIN"/>
    <property type="match status" value="1"/>
</dbReference>
<evidence type="ECO:0000259" key="7">
    <source>
        <dbReference type="Pfam" id="PF21981"/>
    </source>
</evidence>
<comment type="similarity">
    <text evidence="2 5">Belongs to the RecX family.</text>
</comment>
<proteinExistence type="inferred from homology"/>
<dbReference type="OrthoDB" id="7066780at2"/>
<dbReference type="PATRIC" id="fig|1384056.3.peg.2510"/>
<dbReference type="InterPro" id="IPR053926">
    <property type="entry name" value="RecX_HTH_1st"/>
</dbReference>
<feature type="domain" description="RecX third three-helical" evidence="7">
    <location>
        <begin position="108"/>
        <end position="144"/>
    </location>
</feature>
<evidence type="ECO:0000256" key="5">
    <source>
        <dbReference type="HAMAP-Rule" id="MF_01114"/>
    </source>
</evidence>
<dbReference type="Pfam" id="PF21981">
    <property type="entry name" value="RecX_HTH3"/>
    <property type="match status" value="1"/>
</dbReference>
<dbReference type="Gene3D" id="1.10.10.10">
    <property type="entry name" value="Winged helix-like DNA-binding domain superfamily/Winged helix DNA-binding domain"/>
    <property type="match status" value="3"/>
</dbReference>
<dbReference type="EMBL" id="AVCK01000063">
    <property type="protein sequence ID" value="KFN41625.1"/>
    <property type="molecule type" value="Genomic_DNA"/>
</dbReference>
<comment type="caution">
    <text evidence="9">The sequence shown here is derived from an EMBL/GenBank/DDBJ whole genome shotgun (WGS) entry which is preliminary data.</text>
</comment>
<dbReference type="InterPro" id="IPR003783">
    <property type="entry name" value="Regulatory_RecX"/>
</dbReference>
<evidence type="ECO:0000259" key="8">
    <source>
        <dbReference type="Pfam" id="PF21982"/>
    </source>
</evidence>
<dbReference type="Pfam" id="PF21982">
    <property type="entry name" value="RecX_HTH1"/>
    <property type="match status" value="1"/>
</dbReference>
<dbReference type="Pfam" id="PF02631">
    <property type="entry name" value="RecX_HTH2"/>
    <property type="match status" value="1"/>
</dbReference>
<dbReference type="AlphaFoldDB" id="A0A091BB07"/>
<name>A0A091BB07_9GAMM</name>
<dbReference type="InterPro" id="IPR053925">
    <property type="entry name" value="RecX_HTH_3rd"/>
</dbReference>
<comment type="subcellular location">
    <subcellularLocation>
        <location evidence="1 5">Cytoplasm</location>
    </subcellularLocation>
</comment>
<keyword evidence="4 5" id="KW-0963">Cytoplasm</keyword>
<evidence type="ECO:0000256" key="1">
    <source>
        <dbReference type="ARBA" id="ARBA00004496"/>
    </source>
</evidence>
<evidence type="ECO:0000259" key="6">
    <source>
        <dbReference type="Pfam" id="PF02631"/>
    </source>
</evidence>
<dbReference type="InterPro" id="IPR036388">
    <property type="entry name" value="WH-like_DNA-bd_sf"/>
</dbReference>
<dbReference type="STRING" id="1384056.N787_04970"/>
<evidence type="ECO:0000256" key="4">
    <source>
        <dbReference type="ARBA" id="ARBA00022490"/>
    </source>
</evidence>
<dbReference type="InterPro" id="IPR053924">
    <property type="entry name" value="RecX_HTH_2nd"/>
</dbReference>
<dbReference type="HAMAP" id="MF_01114">
    <property type="entry name" value="RecX"/>
    <property type="match status" value="1"/>
</dbReference>
<reference evidence="9 10" key="1">
    <citation type="submission" date="2013-09" db="EMBL/GenBank/DDBJ databases">
        <title>Genome sequencing of Arenimonas metalli.</title>
        <authorList>
            <person name="Chen F."/>
            <person name="Wang G."/>
        </authorList>
    </citation>
    <scope>NUCLEOTIDE SEQUENCE [LARGE SCALE GENOMIC DNA]</scope>
    <source>
        <strain evidence="9 10">CF5-1</strain>
    </source>
</reference>
<evidence type="ECO:0000313" key="9">
    <source>
        <dbReference type="EMBL" id="KFN41625.1"/>
    </source>
</evidence>
<feature type="domain" description="RecX first three-helical" evidence="8">
    <location>
        <begin position="14"/>
        <end position="53"/>
    </location>
</feature>
<feature type="domain" description="RecX second three-helical" evidence="6">
    <location>
        <begin position="60"/>
        <end position="100"/>
    </location>
</feature>
<accession>A0A091BB07</accession>
<dbReference type="GO" id="GO:0006282">
    <property type="term" value="P:regulation of DNA repair"/>
    <property type="evidence" value="ECO:0007669"/>
    <property type="project" value="UniProtKB-UniRule"/>
</dbReference>
<dbReference type="RefSeq" id="WP_034215015.1">
    <property type="nucleotide sequence ID" value="NZ_AVCK01000063.1"/>
</dbReference>
<dbReference type="PANTHER" id="PTHR33602:SF1">
    <property type="entry name" value="REGULATORY PROTEIN RECX FAMILY PROTEIN"/>
    <property type="match status" value="1"/>
</dbReference>
<gene>
    <name evidence="5" type="primary">recX</name>
    <name evidence="9" type="ORF">N787_04970</name>
</gene>
<dbReference type="eggNOG" id="COG2137">
    <property type="taxonomic scope" value="Bacteria"/>
</dbReference>
<evidence type="ECO:0000256" key="3">
    <source>
        <dbReference type="ARBA" id="ARBA00018111"/>
    </source>
</evidence>
<protein>
    <recommendedName>
        <fullName evidence="3 5">Regulatory protein RecX</fullName>
    </recommendedName>
</protein>
<organism evidence="9 10">
    <name type="scientific">Arenimonas metalli CF5-1</name>
    <dbReference type="NCBI Taxonomy" id="1384056"/>
    <lineage>
        <taxon>Bacteria</taxon>
        <taxon>Pseudomonadati</taxon>
        <taxon>Pseudomonadota</taxon>
        <taxon>Gammaproteobacteria</taxon>
        <taxon>Lysobacterales</taxon>
        <taxon>Lysobacteraceae</taxon>
        <taxon>Arenimonas</taxon>
    </lineage>
</organism>
<dbReference type="Proteomes" id="UP000029393">
    <property type="component" value="Unassembled WGS sequence"/>
</dbReference>
<evidence type="ECO:0000313" key="10">
    <source>
        <dbReference type="Proteomes" id="UP000029393"/>
    </source>
</evidence>
<comment type="function">
    <text evidence="5">Modulates RecA activity.</text>
</comment>